<dbReference type="EMBL" id="JAGIYY010000011">
    <property type="protein sequence ID" value="MBP0441184.1"/>
    <property type="molecule type" value="Genomic_DNA"/>
</dbReference>
<dbReference type="Proteomes" id="UP000666240">
    <property type="component" value="Unassembled WGS sequence"/>
</dbReference>
<evidence type="ECO:0000313" key="2">
    <source>
        <dbReference type="Proteomes" id="UP000666240"/>
    </source>
</evidence>
<reference evidence="1" key="1">
    <citation type="submission" date="2021-03" db="EMBL/GenBank/DDBJ databases">
        <title>Genome sequencing and assembly of Tianweitania sediminis.</title>
        <authorList>
            <person name="Chhetri G."/>
        </authorList>
    </citation>
    <scope>NUCLEOTIDE SEQUENCE</scope>
    <source>
        <strain evidence="1">Z8</strain>
    </source>
</reference>
<organism evidence="1 2">
    <name type="scientific">Tianweitania sediminis</name>
    <dbReference type="NCBI Taxonomy" id="1502156"/>
    <lineage>
        <taxon>Bacteria</taxon>
        <taxon>Pseudomonadati</taxon>
        <taxon>Pseudomonadota</taxon>
        <taxon>Alphaproteobacteria</taxon>
        <taxon>Hyphomicrobiales</taxon>
        <taxon>Phyllobacteriaceae</taxon>
        <taxon>Tianweitania</taxon>
    </lineage>
</organism>
<dbReference type="AlphaFoldDB" id="A0A8J7UJE3"/>
<name>A0A8J7UJE3_9HYPH</name>
<keyword evidence="2" id="KW-1185">Reference proteome</keyword>
<protein>
    <submittedName>
        <fullName evidence="1">Uncharacterized protein</fullName>
    </submittedName>
</protein>
<evidence type="ECO:0000313" key="1">
    <source>
        <dbReference type="EMBL" id="MBP0441184.1"/>
    </source>
</evidence>
<accession>A0A8J7UJE3</accession>
<comment type="caution">
    <text evidence="1">The sequence shown here is derived from an EMBL/GenBank/DDBJ whole genome shotgun (WGS) entry which is preliminary data.</text>
</comment>
<dbReference type="RefSeq" id="WP_209337209.1">
    <property type="nucleotide sequence ID" value="NZ_JAGIYY010000011.1"/>
</dbReference>
<gene>
    <name evidence="1" type="ORF">J5Y06_21260</name>
</gene>
<proteinExistence type="predicted"/>
<sequence length="98" mass="11126">MATVSLINELIKAADRIERLPFQEKARLLRKAAETIEDLRAQLILSDCAADDDAFGDIVFELQGLARVISNANTKEVAERMRESVVIIARLQRFVERR</sequence>